<keyword evidence="3" id="KW-1185">Reference proteome</keyword>
<keyword evidence="1" id="KW-0472">Membrane</keyword>
<reference evidence="2 3" key="1">
    <citation type="submission" date="2023-12" db="EMBL/GenBank/DDBJ databases">
        <title>Baltic Sea Cyanobacteria.</title>
        <authorList>
            <person name="Delbaje E."/>
            <person name="Fewer D.P."/>
            <person name="Shishido T.K."/>
        </authorList>
    </citation>
    <scope>NUCLEOTIDE SEQUENCE [LARGE SCALE GENOMIC DNA]</scope>
    <source>
        <strain evidence="2 3">UHCC 0281</strain>
    </source>
</reference>
<organism evidence="2 3">
    <name type="scientific">Cyanobium gracile UHCC 0281</name>
    <dbReference type="NCBI Taxonomy" id="3110309"/>
    <lineage>
        <taxon>Bacteria</taxon>
        <taxon>Bacillati</taxon>
        <taxon>Cyanobacteriota</taxon>
        <taxon>Cyanophyceae</taxon>
        <taxon>Synechococcales</taxon>
        <taxon>Prochlorococcaceae</taxon>
        <taxon>Cyanobium</taxon>
    </lineage>
</organism>
<protein>
    <submittedName>
        <fullName evidence="2">Dolichol kinase</fullName>
    </submittedName>
</protein>
<dbReference type="Proteomes" id="UP001302329">
    <property type="component" value="Unassembled WGS sequence"/>
</dbReference>
<dbReference type="InterPro" id="IPR037997">
    <property type="entry name" value="Dgk1-like"/>
</dbReference>
<proteinExistence type="predicted"/>
<dbReference type="PANTHER" id="PTHR31303:SF1">
    <property type="entry name" value="CTP-DEPENDENT DIACYLGLYCEROL KINASE 1"/>
    <property type="match status" value="1"/>
</dbReference>
<dbReference type="PANTHER" id="PTHR31303">
    <property type="entry name" value="CTP-DEPENDENT DIACYLGLYCEROL KINASE 1"/>
    <property type="match status" value="1"/>
</dbReference>
<dbReference type="GO" id="GO:0016301">
    <property type="term" value="F:kinase activity"/>
    <property type="evidence" value="ECO:0007669"/>
    <property type="project" value="UniProtKB-KW"/>
</dbReference>
<gene>
    <name evidence="2" type="ORF">VB739_07590</name>
</gene>
<feature type="transmembrane region" description="Helical" evidence="1">
    <location>
        <begin position="186"/>
        <end position="206"/>
    </location>
</feature>
<feature type="transmembrane region" description="Helical" evidence="1">
    <location>
        <begin position="68"/>
        <end position="86"/>
    </location>
</feature>
<comment type="caution">
    <text evidence="2">The sequence shown here is derived from an EMBL/GenBank/DDBJ whole genome shotgun (WGS) entry which is preliminary data.</text>
</comment>
<feature type="transmembrane region" description="Helical" evidence="1">
    <location>
        <begin position="158"/>
        <end position="180"/>
    </location>
</feature>
<evidence type="ECO:0000313" key="2">
    <source>
        <dbReference type="EMBL" id="MEA5442410.1"/>
    </source>
</evidence>
<dbReference type="EMBL" id="JAYGHY010000018">
    <property type="protein sequence ID" value="MEA5442410.1"/>
    <property type="molecule type" value="Genomic_DNA"/>
</dbReference>
<evidence type="ECO:0000313" key="3">
    <source>
        <dbReference type="Proteomes" id="UP001302329"/>
    </source>
</evidence>
<keyword evidence="1" id="KW-1133">Transmembrane helix</keyword>
<feature type="transmembrane region" description="Helical" evidence="1">
    <location>
        <begin position="98"/>
        <end position="117"/>
    </location>
</feature>
<dbReference type="RefSeq" id="WP_323356484.1">
    <property type="nucleotide sequence ID" value="NZ_JAYGHY010000018.1"/>
</dbReference>
<sequence>MVLPPQQGGVAQLTGVLAVAGWLALLSGAALLLRRRWPEQREWSRKLVHIGAGPVVLIAWAFGVDKLIAVPVAGAITLLAALNHRVRVLPAIEDVERRSYGTIAYGASITLLLWLWWPDHPATVAAGILVMAFGDGLAGLLGPMIPSPSWTVFGERRSLAGTGAMGLASLTVLLALGQLGSDPSPATAEIALIALVATGLEQWALLGIDNFSVPMAVASLWRVLS</sequence>
<keyword evidence="2" id="KW-0418">Kinase</keyword>
<keyword evidence="1" id="KW-0812">Transmembrane</keyword>
<evidence type="ECO:0000256" key="1">
    <source>
        <dbReference type="SAM" id="Phobius"/>
    </source>
</evidence>
<name>A0ABU5SV70_9CYAN</name>
<keyword evidence="2" id="KW-0808">Transferase</keyword>
<feature type="transmembrane region" description="Helical" evidence="1">
    <location>
        <begin position="12"/>
        <end position="33"/>
    </location>
</feature>
<feature type="transmembrane region" description="Helical" evidence="1">
    <location>
        <begin position="123"/>
        <end position="146"/>
    </location>
</feature>
<feature type="transmembrane region" description="Helical" evidence="1">
    <location>
        <begin position="45"/>
        <end position="62"/>
    </location>
</feature>
<accession>A0ABU5SV70</accession>